<dbReference type="PANTHER" id="PTHR30576">
    <property type="entry name" value="COLANIC BIOSYNTHESIS UDP-GLUCOSE LIPID CARRIER TRANSFERASE"/>
    <property type="match status" value="1"/>
</dbReference>
<dbReference type="Proteomes" id="UP000431092">
    <property type="component" value="Unassembled WGS sequence"/>
</dbReference>
<comment type="similarity">
    <text evidence="2">Belongs to the bacterial sugar transferase family.</text>
</comment>
<dbReference type="InterPro" id="IPR017475">
    <property type="entry name" value="EPS_sugar_tfrase"/>
</dbReference>
<feature type="transmembrane region" description="Helical" evidence="8">
    <location>
        <begin position="132"/>
        <end position="156"/>
    </location>
</feature>
<evidence type="ECO:0000256" key="8">
    <source>
        <dbReference type="SAM" id="Phobius"/>
    </source>
</evidence>
<dbReference type="Gene3D" id="3.40.50.720">
    <property type="entry name" value="NAD(P)-binding Rossmann-like Domain"/>
    <property type="match status" value="1"/>
</dbReference>
<evidence type="ECO:0000259" key="9">
    <source>
        <dbReference type="Pfam" id="PF02397"/>
    </source>
</evidence>
<feature type="region of interest" description="Disordered" evidence="7">
    <location>
        <begin position="1"/>
        <end position="25"/>
    </location>
</feature>
<evidence type="ECO:0000256" key="3">
    <source>
        <dbReference type="ARBA" id="ARBA00022679"/>
    </source>
</evidence>
<evidence type="ECO:0000256" key="7">
    <source>
        <dbReference type="SAM" id="MobiDB-lite"/>
    </source>
</evidence>
<name>A0A6I3IF76_9MICO</name>
<proteinExistence type="inferred from homology"/>
<comment type="caution">
    <text evidence="10">The sequence shown here is derived from an EMBL/GenBank/DDBJ whole genome shotgun (WGS) entry which is preliminary data.</text>
</comment>
<keyword evidence="5 8" id="KW-1133">Transmembrane helix</keyword>
<evidence type="ECO:0000256" key="1">
    <source>
        <dbReference type="ARBA" id="ARBA00004141"/>
    </source>
</evidence>
<evidence type="ECO:0000256" key="2">
    <source>
        <dbReference type="ARBA" id="ARBA00006464"/>
    </source>
</evidence>
<keyword evidence="3 10" id="KW-0808">Transferase</keyword>
<feature type="domain" description="Bacterial sugar transferase" evidence="9">
    <location>
        <begin position="299"/>
        <end position="480"/>
    </location>
</feature>
<evidence type="ECO:0000256" key="5">
    <source>
        <dbReference type="ARBA" id="ARBA00022989"/>
    </source>
</evidence>
<protein>
    <submittedName>
        <fullName evidence="10">Exopolysaccharide biosynthesis polyprenyl glycosylphosphotransferase</fullName>
    </submittedName>
</protein>
<keyword evidence="11" id="KW-1185">Reference proteome</keyword>
<dbReference type="AlphaFoldDB" id="A0A6I3IF76"/>
<dbReference type="NCBIfam" id="TIGR03025">
    <property type="entry name" value="EPS_sugtrans"/>
    <property type="match status" value="1"/>
</dbReference>
<dbReference type="InterPro" id="IPR003362">
    <property type="entry name" value="Bact_transf"/>
</dbReference>
<dbReference type="RefSeq" id="WP_154593914.1">
    <property type="nucleotide sequence ID" value="NZ_WLVL01000039.1"/>
</dbReference>
<feature type="transmembrane region" description="Helical" evidence="8">
    <location>
        <begin position="99"/>
        <end position="120"/>
    </location>
</feature>
<evidence type="ECO:0000313" key="11">
    <source>
        <dbReference type="Proteomes" id="UP000431092"/>
    </source>
</evidence>
<reference evidence="10 11" key="1">
    <citation type="submission" date="2019-11" db="EMBL/GenBank/DDBJ databases">
        <title>Whole genome sequencing identifies a novel species of the genus Arsenicicoccus isolated from human blood.</title>
        <authorList>
            <person name="Jeong J.H."/>
            <person name="Kweon O.J."/>
            <person name="Kim H.R."/>
            <person name="Kim T.-H."/>
            <person name="Ha S.-M."/>
            <person name="Lee M.-K."/>
        </authorList>
    </citation>
    <scope>NUCLEOTIDE SEQUENCE [LARGE SCALE GENOMIC DNA]</scope>
    <source>
        <strain evidence="10 11">MKL-02</strain>
    </source>
</reference>
<dbReference type="InterPro" id="IPR029063">
    <property type="entry name" value="SAM-dependent_MTases_sf"/>
</dbReference>
<evidence type="ECO:0000256" key="4">
    <source>
        <dbReference type="ARBA" id="ARBA00022692"/>
    </source>
</evidence>
<evidence type="ECO:0000313" key="10">
    <source>
        <dbReference type="EMBL" id="MTB72662.1"/>
    </source>
</evidence>
<gene>
    <name evidence="10" type="ORF">GGG17_11920</name>
</gene>
<feature type="transmembrane region" description="Helical" evidence="8">
    <location>
        <begin position="69"/>
        <end position="87"/>
    </location>
</feature>
<keyword evidence="4 8" id="KW-0812">Transmembrane</keyword>
<feature type="transmembrane region" description="Helical" evidence="8">
    <location>
        <begin position="44"/>
        <end position="63"/>
    </location>
</feature>
<keyword evidence="6 8" id="KW-0472">Membrane</keyword>
<accession>A0A6I3IF76</accession>
<comment type="subcellular location">
    <subcellularLocation>
        <location evidence="1">Membrane</location>
        <topology evidence="1">Multi-pass membrane protein</topology>
    </subcellularLocation>
</comment>
<dbReference type="GO" id="GO:0016020">
    <property type="term" value="C:membrane"/>
    <property type="evidence" value="ECO:0007669"/>
    <property type="project" value="UniProtKB-SubCell"/>
</dbReference>
<dbReference type="PANTHER" id="PTHR30576:SF0">
    <property type="entry name" value="UNDECAPRENYL-PHOSPHATE N-ACETYLGALACTOSAMINYL 1-PHOSPHATE TRANSFERASE-RELATED"/>
    <property type="match status" value="1"/>
</dbReference>
<organism evidence="10 11">
    <name type="scientific">Arsenicicoccus cauae</name>
    <dbReference type="NCBI Taxonomy" id="2663847"/>
    <lineage>
        <taxon>Bacteria</taxon>
        <taxon>Bacillati</taxon>
        <taxon>Actinomycetota</taxon>
        <taxon>Actinomycetes</taxon>
        <taxon>Micrococcales</taxon>
        <taxon>Intrasporangiaceae</taxon>
        <taxon>Arsenicicoccus</taxon>
    </lineage>
</organism>
<dbReference type="Pfam" id="PF13727">
    <property type="entry name" value="CoA_binding_3"/>
    <property type="match status" value="1"/>
</dbReference>
<evidence type="ECO:0000256" key="6">
    <source>
        <dbReference type="ARBA" id="ARBA00023136"/>
    </source>
</evidence>
<dbReference type="GO" id="GO:0016780">
    <property type="term" value="F:phosphotransferase activity, for other substituted phosphate groups"/>
    <property type="evidence" value="ECO:0007669"/>
    <property type="project" value="TreeGrafter"/>
</dbReference>
<sequence length="485" mass="53507">MTDVIDSRGKHRAVSGSTRPRPRLLTDPELHAYTPTLWTRVRSVAAATVIADVTACLLAWLLTGIDARPALLMTAILVALFAGSKLYDSRLNLSALDDLPAIAGRWIIACAAVAIVGAGVESRPMANVVQELHVLAFPLALLALVLIGRALVYAAIRWARRTGRVGHRALILGAGVVGHEIAQLLQDHPQYGLRPYCFLDSDPKVVDSMDVLPVLGGPEALERTLTDNRIHVVIVAFSSMKESEMVPLIRTCDRLESELFVVPRLYELHHVEGDMDTVWGVPLVRLRRSAYRSPMWRVKRLGDILLSGLALVVLSIPMALVALGVRLDGGPGIIFRQERVGVDGRPVTVMKFRSMRPVNEAESQTNWNIAKDNRLSAFGKFIRKTSLDELPQLINILRGDMSVVGPRPERPYFVEQFQQMYPAYGARHRVPCGLTGWAAVNGLRGDTSIAERARFDNYYIQNWSLWLDVKIILRTVSSVVTGAGG</sequence>
<dbReference type="Pfam" id="PF02397">
    <property type="entry name" value="Bac_transf"/>
    <property type="match status" value="1"/>
</dbReference>
<feature type="transmembrane region" description="Helical" evidence="8">
    <location>
        <begin position="304"/>
        <end position="325"/>
    </location>
</feature>
<dbReference type="EMBL" id="WLVL01000039">
    <property type="protein sequence ID" value="MTB72662.1"/>
    <property type="molecule type" value="Genomic_DNA"/>
</dbReference>
<dbReference type="SUPFAM" id="SSF53335">
    <property type="entry name" value="S-adenosyl-L-methionine-dependent methyltransferases"/>
    <property type="match status" value="1"/>
</dbReference>